<feature type="chain" id="PRO_5035770260" evidence="1">
    <location>
        <begin position="20"/>
        <end position="148"/>
    </location>
</feature>
<dbReference type="InterPro" id="IPR036728">
    <property type="entry name" value="PBP_GOBP_sf"/>
</dbReference>
<reference evidence="2 3" key="1">
    <citation type="submission" date="2020-04" db="EMBL/GenBank/DDBJ databases">
        <authorList>
            <person name="Alioto T."/>
            <person name="Alioto T."/>
            <person name="Gomez Garrido J."/>
        </authorList>
    </citation>
    <scope>NUCLEOTIDE SEQUENCE [LARGE SCALE GENOMIC DNA]</scope>
</reference>
<dbReference type="GO" id="GO:0005549">
    <property type="term" value="F:odorant binding"/>
    <property type="evidence" value="ECO:0007669"/>
    <property type="project" value="InterPro"/>
</dbReference>
<dbReference type="CDD" id="cd23992">
    <property type="entry name" value="PBP_GOBP"/>
    <property type="match status" value="1"/>
</dbReference>
<accession>A0A8S1CW71</accession>
<comment type="caution">
    <text evidence="2">The sequence shown here is derived from an EMBL/GenBank/DDBJ whole genome shotgun (WGS) entry which is preliminary data.</text>
</comment>
<dbReference type="AlphaFoldDB" id="A0A8S1CW71"/>
<gene>
    <name evidence="2" type="ORF">CLODIP_2_CD13301</name>
</gene>
<evidence type="ECO:0000256" key="1">
    <source>
        <dbReference type="SAM" id="SignalP"/>
    </source>
</evidence>
<sequence length="148" mass="16871">MEFALKLCVVFALMEATQLTPLEDQKKKSMMVLETCRKEHQIPDGPLPELKEDSPRNLMCLVKCVMEGNYNKSISDIDSLHSEYQKRLRFLGVADEEFFTKEEGVYSKCKDVTKNVSDDCEKAAKLMLCVDKVSKTDGVKNPKTLLKE</sequence>
<dbReference type="Gene3D" id="1.10.238.20">
    <property type="entry name" value="Pheromone/general odorant binding protein domain"/>
    <property type="match status" value="1"/>
</dbReference>
<proteinExistence type="predicted"/>
<evidence type="ECO:0000313" key="3">
    <source>
        <dbReference type="Proteomes" id="UP000494165"/>
    </source>
</evidence>
<dbReference type="Proteomes" id="UP000494165">
    <property type="component" value="Unassembled WGS sequence"/>
</dbReference>
<dbReference type="SUPFAM" id="SSF47565">
    <property type="entry name" value="Insect pheromone/odorant-binding proteins"/>
    <property type="match status" value="1"/>
</dbReference>
<dbReference type="EMBL" id="CADEPI010000071">
    <property type="protein sequence ID" value="CAB3372268.1"/>
    <property type="molecule type" value="Genomic_DNA"/>
</dbReference>
<dbReference type="InterPro" id="IPR006170">
    <property type="entry name" value="PBP/GOBP"/>
</dbReference>
<organism evidence="2 3">
    <name type="scientific">Cloeon dipterum</name>
    <dbReference type="NCBI Taxonomy" id="197152"/>
    <lineage>
        <taxon>Eukaryota</taxon>
        <taxon>Metazoa</taxon>
        <taxon>Ecdysozoa</taxon>
        <taxon>Arthropoda</taxon>
        <taxon>Hexapoda</taxon>
        <taxon>Insecta</taxon>
        <taxon>Pterygota</taxon>
        <taxon>Palaeoptera</taxon>
        <taxon>Ephemeroptera</taxon>
        <taxon>Pisciforma</taxon>
        <taxon>Baetidae</taxon>
        <taxon>Cloeon</taxon>
    </lineage>
</organism>
<name>A0A8S1CW71_9INSE</name>
<dbReference type="Pfam" id="PF01395">
    <property type="entry name" value="PBP_GOBP"/>
    <property type="match status" value="1"/>
</dbReference>
<feature type="signal peptide" evidence="1">
    <location>
        <begin position="1"/>
        <end position="19"/>
    </location>
</feature>
<protein>
    <submittedName>
        <fullName evidence="2">Uncharacterized protein</fullName>
    </submittedName>
</protein>
<keyword evidence="3" id="KW-1185">Reference proteome</keyword>
<keyword evidence="1" id="KW-0732">Signal</keyword>
<evidence type="ECO:0000313" key="2">
    <source>
        <dbReference type="EMBL" id="CAB3372268.1"/>
    </source>
</evidence>